<evidence type="ECO:0000259" key="2">
    <source>
        <dbReference type="Pfam" id="PF25213"/>
    </source>
</evidence>
<dbReference type="Gene3D" id="1.10.10.10">
    <property type="entry name" value="Winged helix-like DNA-binding domain superfamily/Winged helix DNA-binding domain"/>
    <property type="match status" value="1"/>
</dbReference>
<dbReference type="InterPro" id="IPR013561">
    <property type="entry name" value="FilR1_middle_dom"/>
</dbReference>
<dbReference type="InterPro" id="IPR057527">
    <property type="entry name" value="HVO_A0261-like_N"/>
</dbReference>
<comment type="caution">
    <text evidence="3">The sequence shown here is derived from an EMBL/GenBank/DDBJ whole genome shotgun (WGS) entry which is preliminary data.</text>
</comment>
<name>A0AAP3E4P0_9EURY</name>
<dbReference type="AlphaFoldDB" id="A0AAP3E4P0"/>
<dbReference type="InterPro" id="IPR036390">
    <property type="entry name" value="WH_DNA-bd_sf"/>
</dbReference>
<dbReference type="Pfam" id="PF08350">
    <property type="entry name" value="FilR1_middle"/>
    <property type="match status" value="1"/>
</dbReference>
<evidence type="ECO:0000313" key="3">
    <source>
        <dbReference type="EMBL" id="MCU4750521.1"/>
    </source>
</evidence>
<proteinExistence type="predicted"/>
<accession>A0AAP3E4P0</accession>
<evidence type="ECO:0000259" key="1">
    <source>
        <dbReference type="Pfam" id="PF08350"/>
    </source>
</evidence>
<dbReference type="EMBL" id="JAOPJZ010000001">
    <property type="protein sequence ID" value="MCU4750521.1"/>
    <property type="molecule type" value="Genomic_DNA"/>
</dbReference>
<feature type="domain" description="HVO-A0261-like N-terminal" evidence="2">
    <location>
        <begin position="17"/>
        <end position="99"/>
    </location>
</feature>
<dbReference type="SUPFAM" id="SSF46785">
    <property type="entry name" value="Winged helix' DNA-binding domain"/>
    <property type="match status" value="1"/>
</dbReference>
<dbReference type="InterPro" id="IPR036388">
    <property type="entry name" value="WH-like_DNA-bd_sf"/>
</dbReference>
<dbReference type="RefSeq" id="WP_342805386.1">
    <property type="nucleotide sequence ID" value="NZ_JAOPJZ010000001.1"/>
</dbReference>
<dbReference type="Pfam" id="PF25213">
    <property type="entry name" value="HVO_A0261_N"/>
    <property type="match status" value="1"/>
</dbReference>
<keyword evidence="4" id="KW-1185">Reference proteome</keyword>
<protein>
    <submittedName>
        <fullName evidence="3">MarR family transcriptional regulator</fullName>
    </submittedName>
</protein>
<gene>
    <name evidence="3" type="ORF">OB919_00760</name>
</gene>
<reference evidence="3 4" key="1">
    <citation type="submission" date="2022-09" db="EMBL/GenBank/DDBJ databases">
        <title>Enrichment on poylsaccharides allowed isolation of novel metabolic and taxonomic groups of Haloarchaea.</title>
        <authorList>
            <person name="Sorokin D.Y."/>
            <person name="Elcheninov A.G."/>
            <person name="Khizhniak T.V."/>
            <person name="Kolganova T.V."/>
            <person name="Kublanov I.V."/>
        </authorList>
    </citation>
    <scope>NUCLEOTIDE SEQUENCE [LARGE SCALE GENOMIC DNA]</scope>
    <source>
        <strain evidence="3 4">AArc-curdl1</strain>
    </source>
</reference>
<organism evidence="3 4">
    <name type="scientific">Natronosalvus hydrolyticus</name>
    <dbReference type="NCBI Taxonomy" id="2979988"/>
    <lineage>
        <taxon>Archaea</taxon>
        <taxon>Methanobacteriati</taxon>
        <taxon>Methanobacteriota</taxon>
        <taxon>Stenosarchaea group</taxon>
        <taxon>Halobacteria</taxon>
        <taxon>Halobacteriales</taxon>
        <taxon>Natrialbaceae</taxon>
        <taxon>Natronosalvus</taxon>
    </lineage>
</organism>
<sequence>MGLDSTTHRTPDSPIGDIAYLARSEHRIPALVALTERPRSRSELCELTNVSSSTIRRTLNEFEDRLWIRKDGYQYAATRLGEAIATEMDDLIDRFETERKLRDVWHWLPDDISEFPIETWSELTVTIANPNVPYRPVTRFESLLEKTATLRFVRPEVALMDPCFDVLYQQVDDGVDVTLIDRPNCHTYFLSTYPERSSELLQQDNFTVLEHDELPLHGTGLLDERVVISCYEQDSGTVQAVIDTDVLAVREWAQSVYERYRSDARPIEPQHLQSDDLGNDI</sequence>
<dbReference type="Proteomes" id="UP001321047">
    <property type="component" value="Unassembled WGS sequence"/>
</dbReference>
<feature type="domain" description="Methanogenesis regulatory protein FilR1 middle" evidence="1">
    <location>
        <begin position="133"/>
        <end position="263"/>
    </location>
</feature>
<evidence type="ECO:0000313" key="4">
    <source>
        <dbReference type="Proteomes" id="UP001321047"/>
    </source>
</evidence>